<feature type="domain" description="Prepilin peptidase A24 N-terminal" evidence="9">
    <location>
        <begin position="11"/>
        <end position="95"/>
    </location>
</feature>
<keyword evidence="4 7" id="KW-0812">Transmembrane</keyword>
<dbReference type="GO" id="GO:0005886">
    <property type="term" value="C:plasma membrane"/>
    <property type="evidence" value="ECO:0007669"/>
    <property type="project" value="UniProtKB-SubCell"/>
</dbReference>
<evidence type="ECO:0000256" key="7">
    <source>
        <dbReference type="SAM" id="Phobius"/>
    </source>
</evidence>
<reference evidence="11" key="1">
    <citation type="submission" date="2017-09" db="EMBL/GenBank/DDBJ databases">
        <title>Depth-based differentiation of microbial function through sediment-hosted aquifers and enrichment of novel symbionts in the deep terrestrial subsurface.</title>
        <authorList>
            <person name="Probst A.J."/>
            <person name="Ladd B."/>
            <person name="Jarett J.K."/>
            <person name="Geller-Mcgrath D.E."/>
            <person name="Sieber C.M.K."/>
            <person name="Emerson J.B."/>
            <person name="Anantharaman K."/>
            <person name="Thomas B.C."/>
            <person name="Malmstrom R."/>
            <person name="Stieglmeier M."/>
            <person name="Klingl A."/>
            <person name="Woyke T."/>
            <person name="Ryan C.M."/>
            <person name="Banfield J.F."/>
        </authorList>
    </citation>
    <scope>NUCLEOTIDE SEQUENCE [LARGE SCALE GENOMIC DNA]</scope>
</reference>
<dbReference type="GO" id="GO:0006465">
    <property type="term" value="P:signal peptide processing"/>
    <property type="evidence" value="ECO:0007669"/>
    <property type="project" value="TreeGrafter"/>
</dbReference>
<keyword evidence="6 7" id="KW-0472">Membrane</keyword>
<organism evidence="10 11">
    <name type="scientific">Candidatus Harrisonbacteria bacterium CG10_big_fil_rev_8_21_14_0_10_45_28</name>
    <dbReference type="NCBI Taxonomy" id="1974586"/>
    <lineage>
        <taxon>Bacteria</taxon>
        <taxon>Candidatus Harrisoniibacteriota</taxon>
    </lineage>
</organism>
<dbReference type="InterPro" id="IPR010627">
    <property type="entry name" value="Prepilin_pept_A24_N"/>
</dbReference>
<dbReference type="Pfam" id="PF06750">
    <property type="entry name" value="A24_N_bact"/>
    <property type="match status" value="1"/>
</dbReference>
<evidence type="ECO:0000256" key="6">
    <source>
        <dbReference type="ARBA" id="ARBA00023136"/>
    </source>
</evidence>
<evidence type="ECO:0000313" key="10">
    <source>
        <dbReference type="EMBL" id="PIR88003.1"/>
    </source>
</evidence>
<feature type="transmembrane region" description="Helical" evidence="7">
    <location>
        <begin position="150"/>
        <end position="167"/>
    </location>
</feature>
<dbReference type="Pfam" id="PF01478">
    <property type="entry name" value="Peptidase_A24"/>
    <property type="match status" value="1"/>
</dbReference>
<feature type="transmembrane region" description="Helical" evidence="7">
    <location>
        <begin position="116"/>
        <end position="138"/>
    </location>
</feature>
<evidence type="ECO:0000256" key="3">
    <source>
        <dbReference type="ARBA" id="ARBA00022475"/>
    </source>
</evidence>
<sequence>MELSTLIILFVFGVIIGSFLNVISLRYKPGQHLLDVKIIGGRSQCSTCKSVLRWYELVPLFSFFVQKMKCRHCAHALSWQYPIVEFVSGLLTVALPAFLFSFFNFNIHIIQGGSLLWFYSFIGLWLLATYTFIVIAIVDLRHRIIPDQANILLAVFGLGILLIKSTYSANFQFFGSFFKSYAAVFSISSGLLVNTGMALLTALVIYGGIILLTSGRGMGLGDLKLALPIALFLGWPDVLLAFSASFIVGAVFAIPLLLHKVKKINDAIPFGPFIIIGVYVTIFYGYQFAQWYFGLI</sequence>
<keyword evidence="3" id="KW-1003">Cell membrane</keyword>
<evidence type="ECO:0000259" key="8">
    <source>
        <dbReference type="Pfam" id="PF01478"/>
    </source>
</evidence>
<dbReference type="PANTHER" id="PTHR30487">
    <property type="entry name" value="TYPE 4 PREPILIN-LIKE PROTEINS LEADER PEPTIDE-PROCESSING ENZYME"/>
    <property type="match status" value="1"/>
</dbReference>
<evidence type="ECO:0000256" key="5">
    <source>
        <dbReference type="ARBA" id="ARBA00022989"/>
    </source>
</evidence>
<feature type="domain" description="Prepilin type IV endopeptidase peptidase" evidence="8">
    <location>
        <begin position="127"/>
        <end position="254"/>
    </location>
</feature>
<comment type="caution">
    <text evidence="10">The sequence shown here is derived from an EMBL/GenBank/DDBJ whole genome shotgun (WGS) entry which is preliminary data.</text>
</comment>
<keyword evidence="5 7" id="KW-1133">Transmembrane helix</keyword>
<proteinExistence type="inferred from homology"/>
<dbReference type="EMBL" id="PFBC01000025">
    <property type="protein sequence ID" value="PIR88003.1"/>
    <property type="molecule type" value="Genomic_DNA"/>
</dbReference>
<feature type="transmembrane region" description="Helical" evidence="7">
    <location>
        <begin position="6"/>
        <end position="27"/>
    </location>
</feature>
<feature type="transmembrane region" description="Helical" evidence="7">
    <location>
        <begin position="199"/>
        <end position="218"/>
    </location>
</feature>
<evidence type="ECO:0000256" key="2">
    <source>
        <dbReference type="ARBA" id="ARBA00005801"/>
    </source>
</evidence>
<comment type="similarity">
    <text evidence="2">Belongs to the peptidase A24 family.</text>
</comment>
<dbReference type="InterPro" id="IPR000045">
    <property type="entry name" value="Prepilin_IV_endopep_pep"/>
</dbReference>
<evidence type="ECO:0000313" key="11">
    <source>
        <dbReference type="Proteomes" id="UP000230903"/>
    </source>
</evidence>
<dbReference type="InterPro" id="IPR050882">
    <property type="entry name" value="Prepilin_peptidase/N-MTase"/>
</dbReference>
<name>A0A2H0UNM7_9BACT</name>
<evidence type="ECO:0008006" key="12">
    <source>
        <dbReference type="Google" id="ProtNLM"/>
    </source>
</evidence>
<protein>
    <recommendedName>
        <fullName evidence="12">Prepilin peptidase</fullName>
    </recommendedName>
</protein>
<comment type="subcellular location">
    <subcellularLocation>
        <location evidence="1">Cell membrane</location>
        <topology evidence="1">Multi-pass membrane protein</topology>
    </subcellularLocation>
</comment>
<feature type="transmembrane region" description="Helical" evidence="7">
    <location>
        <begin position="238"/>
        <end position="258"/>
    </location>
</feature>
<dbReference type="GO" id="GO:0004190">
    <property type="term" value="F:aspartic-type endopeptidase activity"/>
    <property type="evidence" value="ECO:0007669"/>
    <property type="project" value="InterPro"/>
</dbReference>
<dbReference type="AlphaFoldDB" id="A0A2H0UNM7"/>
<feature type="transmembrane region" description="Helical" evidence="7">
    <location>
        <begin position="270"/>
        <end position="293"/>
    </location>
</feature>
<dbReference type="Gene3D" id="1.20.120.1220">
    <property type="match status" value="1"/>
</dbReference>
<evidence type="ECO:0000256" key="1">
    <source>
        <dbReference type="ARBA" id="ARBA00004651"/>
    </source>
</evidence>
<feature type="transmembrane region" description="Helical" evidence="7">
    <location>
        <begin position="86"/>
        <end position="110"/>
    </location>
</feature>
<evidence type="ECO:0000259" key="9">
    <source>
        <dbReference type="Pfam" id="PF06750"/>
    </source>
</evidence>
<dbReference type="Proteomes" id="UP000230903">
    <property type="component" value="Unassembled WGS sequence"/>
</dbReference>
<evidence type="ECO:0000256" key="4">
    <source>
        <dbReference type="ARBA" id="ARBA00022692"/>
    </source>
</evidence>
<gene>
    <name evidence="10" type="ORF">COU10_01520</name>
</gene>
<accession>A0A2H0UNM7</accession>
<dbReference type="PANTHER" id="PTHR30487:SF0">
    <property type="entry name" value="PREPILIN LEADER PEPTIDASE_N-METHYLTRANSFERASE-RELATED"/>
    <property type="match status" value="1"/>
</dbReference>